<dbReference type="GO" id="GO:0004519">
    <property type="term" value="F:endonuclease activity"/>
    <property type="evidence" value="ECO:0007669"/>
    <property type="project" value="UniProtKB-UniRule"/>
</dbReference>
<dbReference type="InterPro" id="IPR055228">
    <property type="entry name" value="Cas9_RuvC"/>
</dbReference>
<dbReference type="InterPro" id="IPR032239">
    <property type="entry name" value="Cas9-BH"/>
</dbReference>
<evidence type="ECO:0000256" key="9">
    <source>
        <dbReference type="ARBA" id="ARBA00023118"/>
    </source>
</evidence>
<evidence type="ECO:0000256" key="10">
    <source>
        <dbReference type="ARBA" id="ARBA00023125"/>
    </source>
</evidence>
<dbReference type="InterPro" id="IPR003615">
    <property type="entry name" value="HNH_nuc"/>
</dbReference>
<keyword evidence="11" id="KW-0464">Manganese</keyword>
<comment type="function">
    <text evidence="13">CRISPR (clustered regularly interspaced short palindromic repeat) is an adaptive immune system that provides protection against mobile genetic elements (viruses, transposable elements and conjugative plasmids). CRISPR clusters contain spacers, sequences complementary to antecedent mobile elements, and target invading nucleic acids. CRISPR clusters are transcribed and processed into CRISPR RNA (crRNA). In type II CRISPR systems correct processing of pre-crRNA requires a trans-encoded small RNA (tracrRNA), endogenous ribonuclease 3 (rnc) and this protein. The tracrRNA serves as a guide for ribonuclease 3-aided processing of pre-crRNA. Subsequently Cas9/crRNA/tracrRNA endonucleolytically cleaves linear or circular dsDNA target complementary to the spacer; Cas9 is inactive in the absence of the 2 guide RNAs (gRNA). Cas9 recognizes the protospacer adjacent motif (PAM) in the CRISPR repeat sequences to help distinguish self versus nonself, as targets within the bacterial CRISPR locus do not have PAMs. PAM recognition is also required for catalytic activity.</text>
</comment>
<dbReference type="RefSeq" id="WP_317698032.1">
    <property type="nucleotide sequence ID" value="NZ_AP026801.1"/>
</dbReference>
<feature type="binding site" evidence="13">
    <location>
        <position position="1037"/>
    </location>
    <ligand>
        <name>Mg(2+)</name>
        <dbReference type="ChEBI" id="CHEBI:18420"/>
        <label>2</label>
    </ligand>
</feature>
<gene>
    <name evidence="13 15" type="primary">cas9</name>
    <name evidence="15" type="ORF">KIMC2_07240</name>
</gene>
<dbReference type="InterPro" id="IPR028629">
    <property type="entry name" value="Cas9"/>
</dbReference>
<keyword evidence="4 13" id="KW-0479">Metal-binding</keyword>
<dbReference type="HAMAP" id="MF_01480">
    <property type="entry name" value="Cas9"/>
    <property type="match status" value="1"/>
</dbReference>
<feature type="active site" description="Proton acceptor for HNH nuclease domain" evidence="13">
    <location>
        <position position="905"/>
    </location>
</feature>
<feature type="binding site" evidence="13">
    <location>
        <position position="828"/>
    </location>
    <ligand>
        <name>Mg(2+)</name>
        <dbReference type="ChEBI" id="CHEBI:18420"/>
        <label>1</label>
    </ligand>
</feature>
<keyword evidence="3 13" id="KW-0540">Nuclease</keyword>
<name>A0AAU9D5U6_9LACO</name>
<dbReference type="Gene3D" id="1.10.30.50">
    <property type="match status" value="1"/>
</dbReference>
<organism evidence="15 16">
    <name type="scientific">Xylocopilactobacillus apis</name>
    <dbReference type="NCBI Taxonomy" id="2932183"/>
    <lineage>
        <taxon>Bacteria</taxon>
        <taxon>Bacillati</taxon>
        <taxon>Bacillota</taxon>
        <taxon>Bacilli</taxon>
        <taxon>Lactobacillales</taxon>
        <taxon>Lactobacillaceae</taxon>
        <taxon>Xylocopilactobacillus</taxon>
    </lineage>
</organism>
<feature type="binding site" evidence="13">
    <location>
        <position position="9"/>
    </location>
    <ligand>
        <name>Mg(2+)</name>
        <dbReference type="ChEBI" id="CHEBI:18420"/>
        <label>1</label>
    </ligand>
</feature>
<dbReference type="PROSITE" id="PS51749">
    <property type="entry name" value="HNH_CAS9"/>
    <property type="match status" value="1"/>
</dbReference>
<dbReference type="EC" id="3.1.-.-" evidence="13"/>
<evidence type="ECO:0000256" key="7">
    <source>
        <dbReference type="ARBA" id="ARBA00022842"/>
    </source>
</evidence>
<feature type="active site" description="For RuvC-like nuclease domain" evidence="13">
    <location>
        <position position="9"/>
    </location>
</feature>
<dbReference type="Pfam" id="PF22702">
    <property type="entry name" value="Cas9_RuvC"/>
    <property type="match status" value="1"/>
</dbReference>
<protein>
    <recommendedName>
        <fullName evidence="13">CRISPR-associated endonuclease Cas9</fullName>
        <ecNumber evidence="13">3.1.-.-</ecNumber>
    </recommendedName>
</protein>
<keyword evidence="9 13" id="KW-0051">Antiviral defense</keyword>
<feature type="domain" description="HNH Cas9-type" evidence="14">
    <location>
        <begin position="829"/>
        <end position="985"/>
    </location>
</feature>
<evidence type="ECO:0000313" key="16">
    <source>
        <dbReference type="Proteomes" id="UP001321804"/>
    </source>
</evidence>
<dbReference type="Pfam" id="PF16593">
    <property type="entry name" value="Cas9-BH"/>
    <property type="match status" value="1"/>
</dbReference>
<evidence type="ECO:0000256" key="13">
    <source>
        <dbReference type="HAMAP-Rule" id="MF_01480"/>
    </source>
</evidence>
<dbReference type="GO" id="GO:0016787">
    <property type="term" value="F:hydrolase activity"/>
    <property type="evidence" value="ECO:0007669"/>
    <property type="project" value="UniProtKB-KW"/>
</dbReference>
<evidence type="ECO:0000256" key="1">
    <source>
        <dbReference type="ARBA" id="ARBA00001946"/>
    </source>
</evidence>
<keyword evidence="5 13" id="KW-0255">Endonuclease</keyword>
<comment type="similarity">
    <text evidence="2">Belongs to the CRISPR-associated protein Cas9 family. Subtype II-A subfamily.</text>
</comment>
<dbReference type="NCBIfam" id="TIGR01865">
    <property type="entry name" value="cas_Csn1"/>
    <property type="match status" value="1"/>
</dbReference>
<dbReference type="InterPro" id="IPR032237">
    <property type="entry name" value="Cas9_PI"/>
</dbReference>
<evidence type="ECO:0000256" key="5">
    <source>
        <dbReference type="ARBA" id="ARBA00022759"/>
    </source>
</evidence>
<dbReference type="InterPro" id="IPR032240">
    <property type="entry name" value="Cas9_REC"/>
</dbReference>
<dbReference type="GO" id="GO:0003723">
    <property type="term" value="F:RNA binding"/>
    <property type="evidence" value="ECO:0007669"/>
    <property type="project" value="UniProtKB-UniRule"/>
</dbReference>
<keyword evidence="7 13" id="KW-0460">Magnesium</keyword>
<proteinExistence type="inferred from homology"/>
<dbReference type="KEGG" id="xak:KIMC2_07240"/>
<evidence type="ECO:0000313" key="15">
    <source>
        <dbReference type="EMBL" id="BDR56162.1"/>
    </source>
</evidence>
<dbReference type="GO" id="GO:0051607">
    <property type="term" value="P:defense response to virus"/>
    <property type="evidence" value="ECO:0007669"/>
    <property type="project" value="UniProtKB-UniRule"/>
</dbReference>
<keyword evidence="8 13" id="KW-0694">RNA-binding</keyword>
<comment type="similarity">
    <text evidence="13">Belongs to the CRISPR-associated Cas9 family.</text>
</comment>
<evidence type="ECO:0000256" key="11">
    <source>
        <dbReference type="ARBA" id="ARBA00023211"/>
    </source>
</evidence>
<evidence type="ECO:0000256" key="3">
    <source>
        <dbReference type="ARBA" id="ARBA00022722"/>
    </source>
</evidence>
<evidence type="ECO:0000256" key="6">
    <source>
        <dbReference type="ARBA" id="ARBA00022801"/>
    </source>
</evidence>
<dbReference type="Pfam" id="PF16595">
    <property type="entry name" value="Cas9_PI"/>
    <property type="match status" value="1"/>
</dbReference>
<dbReference type="GO" id="GO:0046872">
    <property type="term" value="F:metal ion binding"/>
    <property type="evidence" value="ECO:0007669"/>
    <property type="project" value="UniProtKB-UniRule"/>
</dbReference>
<dbReference type="GO" id="GO:0003677">
    <property type="term" value="F:DNA binding"/>
    <property type="evidence" value="ECO:0007669"/>
    <property type="project" value="UniProtKB-UniRule"/>
</dbReference>
<evidence type="ECO:0000256" key="12">
    <source>
        <dbReference type="ARBA" id="ARBA00046380"/>
    </source>
</evidence>
<keyword evidence="16" id="KW-1185">Reference proteome</keyword>
<keyword evidence="6 13" id="KW-0378">Hydrolase</keyword>
<dbReference type="Pfam" id="PF13395">
    <property type="entry name" value="HNH_4"/>
    <property type="match status" value="1"/>
</dbReference>
<dbReference type="Proteomes" id="UP001321804">
    <property type="component" value="Chromosome"/>
</dbReference>
<feature type="binding site" evidence="13">
    <location>
        <position position="9"/>
    </location>
    <ligand>
        <name>Mg(2+)</name>
        <dbReference type="ChEBI" id="CHEBI:18420"/>
        <label>2</label>
    </ligand>
</feature>
<dbReference type="InterPro" id="IPR033114">
    <property type="entry name" value="HNH_CAS9"/>
</dbReference>
<comment type="domain">
    <text evidence="13">Has 2 endonuclease domains. The discontinuous RuvC-like domain cleaves the target DNA noncomplementary to crRNA while the HNH nuclease domain cleaves the target DNA complementary to crRNA.</text>
</comment>
<feature type="binding site" evidence="13">
    <location>
        <position position="828"/>
    </location>
    <ligand>
        <name>Mg(2+)</name>
        <dbReference type="ChEBI" id="CHEBI:18420"/>
        <label>2</label>
    </ligand>
</feature>
<dbReference type="Pfam" id="PF16592">
    <property type="entry name" value="Cas9_REC"/>
    <property type="match status" value="2"/>
</dbReference>
<keyword evidence="10 13" id="KW-0238">DNA-binding</keyword>
<comment type="subunit">
    <text evidence="12 13">Monomer. Binds crRNA and tracrRNA.</text>
</comment>
<evidence type="ECO:0000256" key="4">
    <source>
        <dbReference type="ARBA" id="ARBA00022723"/>
    </source>
</evidence>
<evidence type="ECO:0000256" key="8">
    <source>
        <dbReference type="ARBA" id="ARBA00022884"/>
    </source>
</evidence>
<reference evidence="15 16" key="1">
    <citation type="journal article" date="2023" name="Microbiol. Spectr.">
        <title>Symbiosis of Carpenter Bees with Uncharacterized Lactic Acid Bacteria Showing NAD Auxotrophy.</title>
        <authorList>
            <person name="Kawasaki S."/>
            <person name="Ozawa K."/>
            <person name="Mori T."/>
            <person name="Yamamoto A."/>
            <person name="Ito M."/>
            <person name="Ohkuma M."/>
            <person name="Sakamoto M."/>
            <person name="Matsutani M."/>
        </authorList>
    </citation>
    <scope>NUCLEOTIDE SEQUENCE [LARGE SCALE GENOMIC DNA]</scope>
    <source>
        <strain evidence="15 16">KimC2</strain>
    </source>
</reference>
<evidence type="ECO:0000256" key="2">
    <source>
        <dbReference type="ARBA" id="ARBA00005244"/>
    </source>
</evidence>
<feature type="binding site" evidence="13">
    <location>
        <position position="824"/>
    </location>
    <ligand>
        <name>Mg(2+)</name>
        <dbReference type="ChEBI" id="CHEBI:18420"/>
        <label>1</label>
    </ligand>
</feature>
<sequence>MKKYSVGLDIGIGSVGWAVIDDDYQVLKARGKNLMGANLFNSAETAADRRVYRTTRRRLSRRRWRINLLNEIFAPELALVDENFLKRLKYTWVHPLDEKNRSYFYGGAVFGDSQGDKDFYKEYPTIYHLRKKLAEDDNKHDLREVYLAIHHLIKYRGHFLIEGKINPENTFDINELVDYLKEFNEIFYSDSPIFEIKDSSLINQGLLDFDKSKTERVENAIKGFEVEKGDLPILKAILMAIVGNTVDLIKIFDKSQEVEKEEQKNYKFKFSDENLDETLGNLASILSEDEFQFVNNLHNAYDGLTLRSILQEHKSISEAMVQRYEDHKRNLKLLKTKFRNPKTKEAFDEAYRKVLSHDEKLQEPGRKYFRDVIVDKIAEEFSNEPEFDSISGVITNNKSREQDVQQSIVELTAIVKKRVDKLDPLAIEDYQLVQMLNDINLGNFLLTQRNKSNGVIPHQLHENELRKIIEKQSKYYPFLNSTYQKEEKTENKIVGLLTFRVPYYVGPLVEKEKVQGDSTNHWMKRKREGVITPWNLDDMVDTDESAKQFIKRMTIKDTYLIHEDTIPQNSMIYQKYTVLQELNNVRYVLKGETRRCRLPVKLKQKIFNNVFKEHSNVTKRMVEDYILSNEGLNAEIVGLASKTKFNNSLKTYNYFVSVFGRDFVEDPKHEELLEDIVEIQTIFEDKKLIKRQLSKHEELSEEQIKKLSNKHYTGWGRLSKKFLTAKKIYVKLPENATSSNYSILDLLYLTGLNLMEIINDPVYKVNDWISKENQSVEEKNNIYQAISDLAGAPNIKRGIRQSFRILDDIKKAMGGVAPSNVFLEFARETQASKTTNSRINRLKQLYSNKEIKAEFAEISKQLSEENKETIKDDRLYLYYLQLGKDMYTGKPIPIEDISSNYDIDHIVPQAYTKNNSLDNRVLVNRADNARKSDSPTYVPELIERMRPFWLHLLNLGLISKDKFNSLTRKGDFDETQKKRFIARSLVETRQIIKNVAALIEDYFGEDTKAVAIRASLTGDMRRYTHKLKNRDINDYHHAHDALMIATVGKYIQRRGFDANGDFTYDAFNRYTKKWLKEKREEGKDNDRIDPYGFVVGSMRSQSLIQQTNRETGEIVWTEENYQYLLKQLEERNILFTRRTEDSKGQLYKETRFPSKLHDPKTKGKQPFNDKQSVELYGGFDSIQLAYSILVYYKKEFRLMGVRRIWVDAMKKDPEFLERKVEEIAPGAKIILSHIPSEQEIIKDGARMTIGSATELHNAQQLYLAHDLYNNLTIVLKADNEEQADARLERVTTKTASDILNQAFDAITQAMKEYFPMHKNYLKQMLEYRDKFIESKFEDQRDLLQGILSGLHADATYKKIDFSSSFGRFQRKINLSYGLTLGHNFSINDVFLFNSPSGIFQRKVQIKNLPSIRDLE</sequence>
<dbReference type="GO" id="GO:0043571">
    <property type="term" value="P:maintenance of CRISPR repeat elements"/>
    <property type="evidence" value="ECO:0007669"/>
    <property type="project" value="UniProtKB-UniRule"/>
</dbReference>
<accession>A0AAU9D5U6</accession>
<evidence type="ECO:0000259" key="14">
    <source>
        <dbReference type="PROSITE" id="PS51749"/>
    </source>
</evidence>
<dbReference type="EMBL" id="AP026801">
    <property type="protein sequence ID" value="BDR56162.1"/>
    <property type="molecule type" value="Genomic_DNA"/>
</dbReference>
<comment type="cofactor">
    <cofactor evidence="1 13">
        <name>Mg(2+)</name>
        <dbReference type="ChEBI" id="CHEBI:18420"/>
    </cofactor>
</comment>